<name>A0ABS6UBW4_9PSEU</name>
<dbReference type="RefSeq" id="WP_218594022.1">
    <property type="nucleotide sequence ID" value="NZ_JADQDE010000399.1"/>
</dbReference>
<evidence type="ECO:0000313" key="1">
    <source>
        <dbReference type="EMBL" id="MBW0129723.1"/>
    </source>
</evidence>
<gene>
    <name evidence="1" type="ORF">I4I82_18845</name>
</gene>
<evidence type="ECO:0000313" key="2">
    <source>
        <dbReference type="Proteomes" id="UP000694300"/>
    </source>
</evidence>
<reference evidence="1 2" key="1">
    <citation type="submission" date="2020-11" db="EMBL/GenBank/DDBJ databases">
        <title>Pseudonocardia abyssalis sp. nov. and Pseudonocardia oceani sp. nov., description and phylogenomic analysis of two novel actinomycetes isolated from the deep Southern Ocean.</title>
        <authorList>
            <person name="Parra J."/>
        </authorList>
    </citation>
    <scope>NUCLEOTIDE SEQUENCE [LARGE SCALE GENOMIC DNA]</scope>
    <source>
        <strain evidence="2">KRD185</strain>
    </source>
</reference>
<dbReference type="EMBL" id="JADQDF010000001">
    <property type="protein sequence ID" value="MBW0129723.1"/>
    <property type="molecule type" value="Genomic_DNA"/>
</dbReference>
<organism evidence="1 2">
    <name type="scientific">Pseudonocardia oceani</name>
    <dbReference type="NCBI Taxonomy" id="2792013"/>
    <lineage>
        <taxon>Bacteria</taxon>
        <taxon>Bacillati</taxon>
        <taxon>Actinomycetota</taxon>
        <taxon>Actinomycetes</taxon>
        <taxon>Pseudonocardiales</taxon>
        <taxon>Pseudonocardiaceae</taxon>
        <taxon>Pseudonocardia</taxon>
    </lineage>
</organism>
<sequence>MGKVKKKCCRSKPKRCSNCPVVALRLRRIEDKGLQGKELRRAVKAARVY</sequence>
<accession>A0ABS6UBW4</accession>
<dbReference type="Proteomes" id="UP000694300">
    <property type="component" value="Unassembled WGS sequence"/>
</dbReference>
<protein>
    <submittedName>
        <fullName evidence="1">Uncharacterized protein</fullName>
    </submittedName>
</protein>
<keyword evidence="2" id="KW-1185">Reference proteome</keyword>
<comment type="caution">
    <text evidence="1">The sequence shown here is derived from an EMBL/GenBank/DDBJ whole genome shotgun (WGS) entry which is preliminary data.</text>
</comment>
<proteinExistence type="predicted"/>